<sequence length="74" mass="8652">MSLGPECQPGKIAVSFQEALAIITEQGVDKEKTHLREQIHWFEQAHQAEQEGIDHLKRFMRERIGNRFDHIGQR</sequence>
<comment type="caution">
    <text evidence="1">The sequence shown here is derived from an EMBL/GenBank/DDBJ whole genome shotgun (WGS) entry which is preliminary data.</text>
</comment>
<evidence type="ECO:0000313" key="2">
    <source>
        <dbReference type="Proteomes" id="UP001343257"/>
    </source>
</evidence>
<proteinExistence type="predicted"/>
<dbReference type="EMBL" id="JARTLD010000061">
    <property type="protein sequence ID" value="MED5020073.1"/>
    <property type="molecule type" value="Genomic_DNA"/>
</dbReference>
<gene>
    <name evidence="1" type="ORF">P9847_22585</name>
</gene>
<dbReference type="Proteomes" id="UP001343257">
    <property type="component" value="Unassembled WGS sequence"/>
</dbReference>
<dbReference type="RefSeq" id="WP_328281289.1">
    <property type="nucleotide sequence ID" value="NZ_JARTLD010000061.1"/>
</dbReference>
<evidence type="ECO:0000313" key="1">
    <source>
        <dbReference type="EMBL" id="MED5020073.1"/>
    </source>
</evidence>
<accession>A0ABU6Q129</accession>
<reference evidence="1 2" key="1">
    <citation type="submission" date="2023-03" db="EMBL/GenBank/DDBJ databases">
        <title>Bacillus Genome Sequencing.</title>
        <authorList>
            <person name="Dunlap C."/>
        </authorList>
    </citation>
    <scope>NUCLEOTIDE SEQUENCE [LARGE SCALE GENOMIC DNA]</scope>
    <source>
        <strain evidence="1 2">NRS-52</strain>
    </source>
</reference>
<protein>
    <submittedName>
        <fullName evidence="1">Uncharacterized protein</fullName>
    </submittedName>
</protein>
<keyword evidence="2" id="KW-1185">Reference proteome</keyword>
<name>A0ABU6Q129_9BACL</name>
<organism evidence="1 2">
    <name type="scientific">Paenibacillus chibensis</name>
    <dbReference type="NCBI Taxonomy" id="59846"/>
    <lineage>
        <taxon>Bacteria</taxon>
        <taxon>Bacillati</taxon>
        <taxon>Bacillota</taxon>
        <taxon>Bacilli</taxon>
        <taxon>Bacillales</taxon>
        <taxon>Paenibacillaceae</taxon>
        <taxon>Paenibacillus</taxon>
    </lineage>
</organism>